<sequence length="82" mass="9272">MSKNFAFEKEGQLDFFNKFGIADDTAVIDSTDGIRKGCIFEFKLTINNLNKALFQSIKYLSKERIKGHNVPATIHSIGGFKR</sequence>
<dbReference type="AlphaFoldDB" id="A0A5J4QLY3"/>
<gene>
    <name evidence="1" type="ORF">EZS27_027909</name>
</gene>
<dbReference type="EMBL" id="SNRY01003013">
    <property type="protein sequence ID" value="KAA6322562.1"/>
    <property type="molecule type" value="Genomic_DNA"/>
</dbReference>
<organism evidence="1">
    <name type="scientific">termite gut metagenome</name>
    <dbReference type="NCBI Taxonomy" id="433724"/>
    <lineage>
        <taxon>unclassified sequences</taxon>
        <taxon>metagenomes</taxon>
        <taxon>organismal metagenomes</taxon>
    </lineage>
</organism>
<proteinExistence type="predicted"/>
<protein>
    <submittedName>
        <fullName evidence="1">Uncharacterized protein</fullName>
    </submittedName>
</protein>
<accession>A0A5J4QLY3</accession>
<reference evidence="1" key="1">
    <citation type="submission" date="2019-03" db="EMBL/GenBank/DDBJ databases">
        <title>Single cell metagenomics reveals metabolic interactions within the superorganism composed of flagellate Streblomastix strix and complex community of Bacteroidetes bacteria on its surface.</title>
        <authorList>
            <person name="Treitli S.C."/>
            <person name="Kolisko M."/>
            <person name="Husnik F."/>
            <person name="Keeling P."/>
            <person name="Hampl V."/>
        </authorList>
    </citation>
    <scope>NUCLEOTIDE SEQUENCE</scope>
    <source>
        <strain evidence="1">STM</strain>
    </source>
</reference>
<evidence type="ECO:0000313" key="1">
    <source>
        <dbReference type="EMBL" id="KAA6322562.1"/>
    </source>
</evidence>
<comment type="caution">
    <text evidence="1">The sequence shown here is derived from an EMBL/GenBank/DDBJ whole genome shotgun (WGS) entry which is preliminary data.</text>
</comment>
<name>A0A5J4QLY3_9ZZZZ</name>